<comment type="caution">
    <text evidence="1">The sequence shown here is derived from an EMBL/GenBank/DDBJ whole genome shotgun (WGS) entry which is preliminary data.</text>
</comment>
<reference evidence="1" key="1">
    <citation type="submission" date="2021-06" db="EMBL/GenBank/DDBJ databases">
        <authorList>
            <person name="Kallberg Y."/>
            <person name="Tangrot J."/>
            <person name="Rosling A."/>
        </authorList>
    </citation>
    <scope>NUCLEOTIDE SEQUENCE</scope>
    <source>
        <strain evidence="1">AU212A</strain>
    </source>
</reference>
<keyword evidence="2" id="KW-1185">Reference proteome</keyword>
<name>A0ACA9JZ95_9GLOM</name>
<dbReference type="Proteomes" id="UP000789860">
    <property type="component" value="Unassembled WGS sequence"/>
</dbReference>
<gene>
    <name evidence="1" type="ORF">SCALOS_LOCUS656</name>
</gene>
<accession>A0ACA9JZ95</accession>
<evidence type="ECO:0000313" key="1">
    <source>
        <dbReference type="EMBL" id="CAG8441466.1"/>
    </source>
</evidence>
<dbReference type="EMBL" id="CAJVPM010000319">
    <property type="protein sequence ID" value="CAG8441466.1"/>
    <property type="molecule type" value="Genomic_DNA"/>
</dbReference>
<organism evidence="1 2">
    <name type="scientific">Scutellospora calospora</name>
    <dbReference type="NCBI Taxonomy" id="85575"/>
    <lineage>
        <taxon>Eukaryota</taxon>
        <taxon>Fungi</taxon>
        <taxon>Fungi incertae sedis</taxon>
        <taxon>Mucoromycota</taxon>
        <taxon>Glomeromycotina</taxon>
        <taxon>Glomeromycetes</taxon>
        <taxon>Diversisporales</taxon>
        <taxon>Gigasporaceae</taxon>
        <taxon>Scutellospora</taxon>
    </lineage>
</organism>
<evidence type="ECO:0000313" key="2">
    <source>
        <dbReference type="Proteomes" id="UP000789860"/>
    </source>
</evidence>
<proteinExistence type="predicted"/>
<protein>
    <submittedName>
        <fullName evidence="1">4363_t:CDS:1</fullName>
    </submittedName>
</protein>
<sequence>MDKLPNEILMEIFNHLYDINESLFKCVMTSWIWANIAIPILWQDPFKKYKNEVNIKEREIRKSELEIMKIKYNLKISYRNISVDTVFGNNFIDISYHDIKFEIYYHRDGKYIDIEYGDYPFYSYF</sequence>